<accession>A0AAW9MUQ6</accession>
<keyword evidence="2" id="KW-0143">Chaperone</keyword>
<keyword evidence="5" id="KW-1185">Reference proteome</keyword>
<dbReference type="PROSITE" id="PS00636">
    <property type="entry name" value="DNAJ_1"/>
    <property type="match status" value="1"/>
</dbReference>
<gene>
    <name evidence="4" type="ORF">VLK81_00030</name>
</gene>
<evidence type="ECO:0000313" key="4">
    <source>
        <dbReference type="EMBL" id="MEB3428447.1"/>
    </source>
</evidence>
<organism evidence="4 5">
    <name type="scientific">Citroniella saccharovorans</name>
    <dbReference type="NCBI Taxonomy" id="2053367"/>
    <lineage>
        <taxon>Bacteria</taxon>
        <taxon>Bacillati</taxon>
        <taxon>Bacillota</taxon>
        <taxon>Tissierellia</taxon>
        <taxon>Tissierellales</taxon>
        <taxon>Peptoniphilaceae</taxon>
        <taxon>Citroniella</taxon>
    </lineage>
</organism>
<feature type="domain" description="J" evidence="3">
    <location>
        <begin position="5"/>
        <end position="70"/>
    </location>
</feature>
<evidence type="ECO:0000256" key="2">
    <source>
        <dbReference type="ARBA" id="ARBA00023186"/>
    </source>
</evidence>
<dbReference type="InterPro" id="IPR002939">
    <property type="entry name" value="DnaJ_C"/>
</dbReference>
<dbReference type="GO" id="GO:0006260">
    <property type="term" value="P:DNA replication"/>
    <property type="evidence" value="ECO:0007669"/>
    <property type="project" value="UniProtKB-KW"/>
</dbReference>
<dbReference type="SUPFAM" id="SSF46565">
    <property type="entry name" value="Chaperone J-domain"/>
    <property type="match status" value="1"/>
</dbReference>
<dbReference type="InterPro" id="IPR001623">
    <property type="entry name" value="DnaJ_domain"/>
</dbReference>
<dbReference type="Gene3D" id="1.10.287.110">
    <property type="entry name" value="DnaJ domain"/>
    <property type="match status" value="1"/>
</dbReference>
<dbReference type="PROSITE" id="PS50076">
    <property type="entry name" value="DNAJ_2"/>
    <property type="match status" value="1"/>
</dbReference>
<proteinExistence type="predicted"/>
<evidence type="ECO:0000259" key="3">
    <source>
        <dbReference type="PROSITE" id="PS50076"/>
    </source>
</evidence>
<dbReference type="InterPro" id="IPR018253">
    <property type="entry name" value="DnaJ_domain_CS"/>
</dbReference>
<evidence type="ECO:0000256" key="1">
    <source>
        <dbReference type="ARBA" id="ARBA00022705"/>
    </source>
</evidence>
<protein>
    <submittedName>
        <fullName evidence="4">DnaJ C-terminal domain-containing protein</fullName>
    </submittedName>
</protein>
<dbReference type="CDD" id="cd06257">
    <property type="entry name" value="DnaJ"/>
    <property type="match status" value="1"/>
</dbReference>
<dbReference type="GO" id="GO:0006457">
    <property type="term" value="P:protein folding"/>
    <property type="evidence" value="ECO:0007669"/>
    <property type="project" value="InterPro"/>
</dbReference>
<dbReference type="Pfam" id="PF01556">
    <property type="entry name" value="DnaJ_C"/>
    <property type="match status" value="1"/>
</dbReference>
<dbReference type="Pfam" id="PF00226">
    <property type="entry name" value="DnaJ"/>
    <property type="match status" value="1"/>
</dbReference>
<dbReference type="EMBL" id="JAYKOT010000001">
    <property type="protein sequence ID" value="MEB3428447.1"/>
    <property type="molecule type" value="Genomic_DNA"/>
</dbReference>
<dbReference type="PANTHER" id="PTHR44145">
    <property type="entry name" value="DNAJ HOMOLOG SUBFAMILY A MEMBER 3, MITOCHONDRIAL"/>
    <property type="match status" value="1"/>
</dbReference>
<dbReference type="Gene3D" id="2.60.260.20">
    <property type="entry name" value="Urease metallochaperone UreE, N-terminal domain"/>
    <property type="match status" value="2"/>
</dbReference>
<dbReference type="AlphaFoldDB" id="A0AAW9MUQ6"/>
<dbReference type="InterPro" id="IPR036869">
    <property type="entry name" value="J_dom_sf"/>
</dbReference>
<dbReference type="SMART" id="SM00271">
    <property type="entry name" value="DnaJ"/>
    <property type="match status" value="1"/>
</dbReference>
<dbReference type="PANTHER" id="PTHR44145:SF4">
    <property type="entry name" value="J DOMAIN-CONTAINING PROTEIN"/>
    <property type="match status" value="1"/>
</dbReference>
<dbReference type="RefSeq" id="WP_324618534.1">
    <property type="nucleotide sequence ID" value="NZ_JAYKOT010000001.1"/>
</dbReference>
<dbReference type="InterPro" id="IPR051938">
    <property type="entry name" value="Apopto_cytoskel_mod"/>
</dbReference>
<dbReference type="FunFam" id="1.10.287.110:FF:000034">
    <property type="entry name" value="Chaperone protein DnaJ"/>
    <property type="match status" value="1"/>
</dbReference>
<reference evidence="4 5" key="1">
    <citation type="submission" date="2024-01" db="EMBL/GenBank/DDBJ databases">
        <title>Complete genome sequence of Citroniella saccharovorans strain M6.X9, isolated from human fecal sample.</title>
        <authorList>
            <person name="Cheng G."/>
            <person name="Westerholm M."/>
            <person name="Schnurer A."/>
        </authorList>
    </citation>
    <scope>NUCLEOTIDE SEQUENCE [LARGE SCALE GENOMIC DNA]</scope>
    <source>
        <strain evidence="4 5">DSM 29873</strain>
    </source>
</reference>
<evidence type="ECO:0000313" key="5">
    <source>
        <dbReference type="Proteomes" id="UP001357733"/>
    </source>
</evidence>
<dbReference type="SUPFAM" id="SSF49493">
    <property type="entry name" value="HSP40/DnaJ peptide-binding domain"/>
    <property type="match status" value="2"/>
</dbReference>
<dbReference type="InterPro" id="IPR008971">
    <property type="entry name" value="HSP40/DnaJ_pept-bd"/>
</dbReference>
<name>A0AAW9MUQ6_9FIRM</name>
<sequence length="301" mass="34146">MEYKDYYKILGVEKKATQAEIKSAFRKLAKKYHPDMNPGDKKAEKMFKEVNEAYEVLGDENKRKEYDSFGKGFSFMGGQNFDPNKYGFKGFRGFSSSSESSDFSDFFNLIFGGGNRQKTSRSTSDIFSGFSSRNVPKSRFDLDLELTVREAYEGTTKIMNVSVNGRNEVLEVKVPKGITKGKKIKVRGEKIGEKNSEIFLKIKIKDDDLSLDGLDVTKKIDIKPYQAALGSSVTVQTMSKKIQVNIPKGVSSGNKVKINNQGFRDMKGNLGDFYLEFRIVVPKHLSEEEKKAYEKLRDLDR</sequence>
<keyword evidence="1" id="KW-0235">DNA replication</keyword>
<dbReference type="Proteomes" id="UP001357733">
    <property type="component" value="Unassembled WGS sequence"/>
</dbReference>
<comment type="caution">
    <text evidence="4">The sequence shown here is derived from an EMBL/GenBank/DDBJ whole genome shotgun (WGS) entry which is preliminary data.</text>
</comment>
<dbReference type="PRINTS" id="PR00625">
    <property type="entry name" value="JDOMAIN"/>
</dbReference>
<dbReference type="GO" id="GO:0051082">
    <property type="term" value="F:unfolded protein binding"/>
    <property type="evidence" value="ECO:0007669"/>
    <property type="project" value="InterPro"/>
</dbReference>